<proteinExistence type="predicted"/>
<evidence type="ECO:0000313" key="1">
    <source>
        <dbReference type="EMBL" id="MBB3837266.1"/>
    </source>
</evidence>
<protein>
    <submittedName>
        <fullName evidence="1">Uncharacterized protein</fullName>
    </submittedName>
</protein>
<evidence type="ECO:0000313" key="2">
    <source>
        <dbReference type="Proteomes" id="UP000541352"/>
    </source>
</evidence>
<dbReference type="AlphaFoldDB" id="A0A7W5ZK64"/>
<sequence length="497" mass="57154">MKKALIVLYSTLCLLHSTLFIPLWGQEGSDSVRITHSEETGTLEKQRFIDRYDYVFMTKEPTKWMLKLYNNDFNFTQELFYRISYDNLIGKLFPLIELAAEYKLSPALSLSVGAKNGYRMRTYHDFSTINTSFSSVGKQKLIAFGELRWFYHLPRRIKQNLSANNFSGNYIGVRFSSNINLTENELETLRILYGGGNDNKWNTEYYLERFKQSTEFRYGVQRRFLKHGLIDFGINLGISSFERATQTLAFKNGDNTIYSNGSAFERVESVNLDRRPNRHEWYVNSNFRLGIAIGDFKKRQKAPLCEVLHCFEDESSLIKLSWPSIQIGQNNQSALLSLAYEHKLGKSAFSINNQVNYAFNSTKSRRPLPDGTLHTRNYKSSNLALVSEVRYYMLQAARIRRVNKGNNLSGLYLSTPISIFLIHTQDQIVANTTSTSGKYHSVYSDVGLKVGFQQKLFNRGYIDLGLSANTAILSTPQKVRPGYQWNIRPTFNIGFAL</sequence>
<accession>A0A7W5ZK64</accession>
<comment type="caution">
    <text evidence="1">The sequence shown here is derived from an EMBL/GenBank/DDBJ whole genome shotgun (WGS) entry which is preliminary data.</text>
</comment>
<dbReference type="EMBL" id="JACIBY010000002">
    <property type="protein sequence ID" value="MBB3837266.1"/>
    <property type="molecule type" value="Genomic_DNA"/>
</dbReference>
<dbReference type="Proteomes" id="UP000541352">
    <property type="component" value="Unassembled WGS sequence"/>
</dbReference>
<dbReference type="RefSeq" id="WP_183972008.1">
    <property type="nucleotide sequence ID" value="NZ_JACIBY010000002.1"/>
</dbReference>
<keyword evidence="2" id="KW-1185">Reference proteome</keyword>
<gene>
    <name evidence="1" type="ORF">FHS57_001260</name>
</gene>
<reference evidence="1 2" key="1">
    <citation type="submission" date="2020-08" db="EMBL/GenBank/DDBJ databases">
        <title>Genomic Encyclopedia of Type Strains, Phase IV (KMG-IV): sequencing the most valuable type-strain genomes for metagenomic binning, comparative biology and taxonomic classification.</title>
        <authorList>
            <person name="Goeker M."/>
        </authorList>
    </citation>
    <scope>NUCLEOTIDE SEQUENCE [LARGE SCALE GENOMIC DNA]</scope>
    <source>
        <strain evidence="1 2">DSM 17976</strain>
    </source>
</reference>
<organism evidence="1 2">
    <name type="scientific">Runella defluvii</name>
    <dbReference type="NCBI Taxonomy" id="370973"/>
    <lineage>
        <taxon>Bacteria</taxon>
        <taxon>Pseudomonadati</taxon>
        <taxon>Bacteroidota</taxon>
        <taxon>Cytophagia</taxon>
        <taxon>Cytophagales</taxon>
        <taxon>Spirosomataceae</taxon>
        <taxon>Runella</taxon>
    </lineage>
</organism>
<name>A0A7W5ZK64_9BACT</name>